<dbReference type="GO" id="GO:0003700">
    <property type="term" value="F:DNA-binding transcription factor activity"/>
    <property type="evidence" value="ECO:0007669"/>
    <property type="project" value="TreeGrafter"/>
</dbReference>
<evidence type="ECO:0000256" key="2">
    <source>
        <dbReference type="ARBA" id="ARBA00023125"/>
    </source>
</evidence>
<feature type="compositionally biased region" description="Basic and acidic residues" evidence="4">
    <location>
        <begin position="447"/>
        <end position="461"/>
    </location>
</feature>
<feature type="domain" description="Myb-like" evidence="5">
    <location>
        <begin position="263"/>
        <end position="312"/>
    </location>
</feature>
<evidence type="ECO:0000256" key="1">
    <source>
        <dbReference type="ARBA" id="ARBA00004123"/>
    </source>
</evidence>
<evidence type="ECO:0000313" key="7">
    <source>
        <dbReference type="EMBL" id="KAB8075376.1"/>
    </source>
</evidence>
<feature type="compositionally biased region" description="Low complexity" evidence="4">
    <location>
        <begin position="596"/>
        <end position="619"/>
    </location>
</feature>
<dbReference type="AlphaFoldDB" id="A0A5N5X3S3"/>
<dbReference type="GO" id="GO:0000976">
    <property type="term" value="F:transcription cis-regulatory region binding"/>
    <property type="evidence" value="ECO:0007669"/>
    <property type="project" value="TreeGrafter"/>
</dbReference>
<protein>
    <submittedName>
        <fullName evidence="7">Uncharacterized protein</fullName>
    </submittedName>
</protein>
<feature type="compositionally biased region" description="Low complexity" evidence="4">
    <location>
        <begin position="127"/>
        <end position="146"/>
    </location>
</feature>
<dbReference type="PANTHER" id="PTHR46380">
    <property type="entry name" value="CYCLIN-D-BINDING MYB-LIKE TRANSCRIPTION FACTOR 1"/>
    <property type="match status" value="1"/>
</dbReference>
<dbReference type="Pfam" id="PF13921">
    <property type="entry name" value="Myb_DNA-bind_6"/>
    <property type="match status" value="1"/>
</dbReference>
<feature type="compositionally biased region" description="Polar residues" evidence="4">
    <location>
        <begin position="416"/>
        <end position="427"/>
    </location>
</feature>
<proteinExistence type="predicted"/>
<dbReference type="CDD" id="cd00167">
    <property type="entry name" value="SANT"/>
    <property type="match status" value="1"/>
</dbReference>
<dbReference type="OrthoDB" id="39591at2759"/>
<organism evidence="7 8">
    <name type="scientific">Aspergillus leporis</name>
    <dbReference type="NCBI Taxonomy" id="41062"/>
    <lineage>
        <taxon>Eukaryota</taxon>
        <taxon>Fungi</taxon>
        <taxon>Dikarya</taxon>
        <taxon>Ascomycota</taxon>
        <taxon>Pezizomycotina</taxon>
        <taxon>Eurotiomycetes</taxon>
        <taxon>Eurotiomycetidae</taxon>
        <taxon>Eurotiales</taxon>
        <taxon>Aspergillaceae</taxon>
        <taxon>Aspergillus</taxon>
        <taxon>Aspergillus subgen. Circumdati</taxon>
    </lineage>
</organism>
<feature type="region of interest" description="Disordered" evidence="4">
    <location>
        <begin position="1"/>
        <end position="186"/>
    </location>
</feature>
<feature type="compositionally biased region" description="Acidic residues" evidence="4">
    <location>
        <begin position="473"/>
        <end position="487"/>
    </location>
</feature>
<feature type="compositionally biased region" description="Basic and acidic residues" evidence="4">
    <location>
        <begin position="167"/>
        <end position="178"/>
    </location>
</feature>
<feature type="compositionally biased region" description="Acidic residues" evidence="4">
    <location>
        <begin position="620"/>
        <end position="640"/>
    </location>
</feature>
<accession>A0A5N5X3S3</accession>
<feature type="compositionally biased region" description="Low complexity" evidence="4">
    <location>
        <begin position="535"/>
        <end position="553"/>
    </location>
</feature>
<evidence type="ECO:0000256" key="4">
    <source>
        <dbReference type="SAM" id="MobiDB-lite"/>
    </source>
</evidence>
<feature type="domain" description="HTH myb-type" evidence="6">
    <location>
        <begin position="362"/>
        <end position="391"/>
    </location>
</feature>
<feature type="compositionally biased region" description="Low complexity" evidence="4">
    <location>
        <begin position="570"/>
        <end position="587"/>
    </location>
</feature>
<keyword evidence="3" id="KW-0539">Nucleus</keyword>
<dbReference type="GO" id="GO:0005634">
    <property type="term" value="C:nucleus"/>
    <property type="evidence" value="ECO:0007669"/>
    <property type="project" value="UniProtKB-SubCell"/>
</dbReference>
<evidence type="ECO:0000259" key="5">
    <source>
        <dbReference type="PROSITE" id="PS50090"/>
    </source>
</evidence>
<name>A0A5N5X3S3_9EURO</name>
<dbReference type="SMART" id="SM00717">
    <property type="entry name" value="SANT"/>
    <property type="match status" value="3"/>
</dbReference>
<keyword evidence="8" id="KW-1185">Reference proteome</keyword>
<dbReference type="Proteomes" id="UP000326565">
    <property type="component" value="Unassembled WGS sequence"/>
</dbReference>
<comment type="subcellular location">
    <subcellularLocation>
        <location evidence="1">Nucleus</location>
    </subcellularLocation>
</comment>
<sequence>MGQRSPQQVDHGLSDHSEAIQQDKLDVTETRPKTTKSGKKAYSKAQSDAAAPLKRKRKSNEHVPSSVAPSSPGGEEEVRPSKRKKVAGPTKTIQENCAEDDQATTEVDSSSPGKAQVNGGPLIELESVNGSSTKSSSKSNIQSPQKSDNKKSSPQESSSDASTNQADVKKGKQNKEGKGSTGPFTGEEVSKLSRFKIDFCNIHGISGSTFDSMVQHSERDKGTAFPCESSVMTKPEFWKVIYGILPTRDRRSVYRFMRRHFQTSDVKPHQWNHEQDEELIQLVAQYGQKFAQIAKMIGRNDDDVVQRWKNKLQHRSTMNRGPWSEEEVRGLQNALQAAWKNFKEQGHDVGQDIYEMSETLISWGQISDKMGNCRSRQQCADKWRKARKKVMQLRDKGNPNAVYDPVTETTKKNRAKSQTISRSQTPEGQYKSAKYVTSDDEDEAEGGGERPDDKRRQKLETTESSTPGPVSESVDEAASDSGSDDDENDRKVSYAKKDQQPRVNGRSQHEEHSSGPTRSKKNVKSTQKRRKRTPEASTESASETDDSGTSSESLARKRAATGGKSKEASDSSSSGSESESEATSTSGPDKLKSSKKVTSNTVKPNAQASSSSGESSLSESGDDSESDGDDSDSSESESESEPNAQSRRAGKAGKIKQNSRNKTASTSTSARFSASQEVKMENSSE</sequence>
<feature type="compositionally biased region" description="Basic and acidic residues" evidence="4">
    <location>
        <begin position="12"/>
        <end position="32"/>
    </location>
</feature>
<dbReference type="SUPFAM" id="SSF46689">
    <property type="entry name" value="Homeodomain-like"/>
    <property type="match status" value="1"/>
</dbReference>
<keyword evidence="2" id="KW-0238">DNA-binding</keyword>
<feature type="domain" description="Myb-like" evidence="5">
    <location>
        <begin position="315"/>
        <end position="387"/>
    </location>
</feature>
<feature type="compositionally biased region" description="Basic residues" evidence="4">
    <location>
        <begin position="33"/>
        <end position="42"/>
    </location>
</feature>
<feature type="compositionally biased region" description="Basic residues" evidence="4">
    <location>
        <begin position="648"/>
        <end position="659"/>
    </location>
</feature>
<dbReference type="InterPro" id="IPR051651">
    <property type="entry name" value="DMTF1_DNA-bind_reg"/>
</dbReference>
<dbReference type="PROSITE" id="PS51294">
    <property type="entry name" value="HTH_MYB"/>
    <property type="match status" value="2"/>
</dbReference>
<dbReference type="InterPro" id="IPR009057">
    <property type="entry name" value="Homeodomain-like_sf"/>
</dbReference>
<dbReference type="InterPro" id="IPR017930">
    <property type="entry name" value="Myb_dom"/>
</dbReference>
<feature type="compositionally biased region" description="Basic residues" evidence="4">
    <location>
        <begin position="518"/>
        <end position="532"/>
    </location>
</feature>
<gene>
    <name evidence="7" type="ORF">BDV29DRAFT_108632</name>
</gene>
<feature type="domain" description="HTH myb-type" evidence="6">
    <location>
        <begin position="263"/>
        <end position="316"/>
    </location>
</feature>
<feature type="compositionally biased region" description="Polar residues" evidence="4">
    <location>
        <begin position="104"/>
        <end position="113"/>
    </location>
</feature>
<feature type="compositionally biased region" description="Low complexity" evidence="4">
    <location>
        <begin position="663"/>
        <end position="675"/>
    </location>
</feature>
<feature type="region of interest" description="Disordered" evidence="4">
    <location>
        <begin position="391"/>
        <end position="685"/>
    </location>
</feature>
<evidence type="ECO:0000313" key="8">
    <source>
        <dbReference type="Proteomes" id="UP000326565"/>
    </source>
</evidence>
<dbReference type="InterPro" id="IPR001005">
    <property type="entry name" value="SANT/Myb"/>
</dbReference>
<dbReference type="Gene3D" id="1.10.10.60">
    <property type="entry name" value="Homeodomain-like"/>
    <property type="match status" value="2"/>
</dbReference>
<dbReference type="EMBL" id="ML732195">
    <property type="protein sequence ID" value="KAB8075376.1"/>
    <property type="molecule type" value="Genomic_DNA"/>
</dbReference>
<feature type="compositionally biased region" description="Low complexity" evidence="4">
    <location>
        <begin position="63"/>
        <end position="73"/>
    </location>
</feature>
<dbReference type="PANTHER" id="PTHR46380:SF2">
    <property type="entry name" value="CYCLIN-D-BINDING MYB-LIKE TRANSCRIPTION FACTOR 1"/>
    <property type="match status" value="1"/>
</dbReference>
<evidence type="ECO:0000259" key="6">
    <source>
        <dbReference type="PROSITE" id="PS51294"/>
    </source>
</evidence>
<dbReference type="PROSITE" id="PS50090">
    <property type="entry name" value="MYB_LIKE"/>
    <property type="match status" value="2"/>
</dbReference>
<evidence type="ECO:0000256" key="3">
    <source>
        <dbReference type="ARBA" id="ARBA00023242"/>
    </source>
</evidence>
<feature type="compositionally biased region" description="Polar residues" evidence="4">
    <location>
        <begin position="154"/>
        <end position="166"/>
    </location>
</feature>
<reference evidence="7 8" key="1">
    <citation type="submission" date="2019-04" db="EMBL/GenBank/DDBJ databases">
        <title>Friends and foes A comparative genomics study of 23 Aspergillus species from section Flavi.</title>
        <authorList>
            <consortium name="DOE Joint Genome Institute"/>
            <person name="Kjaerbolling I."/>
            <person name="Vesth T."/>
            <person name="Frisvad J.C."/>
            <person name="Nybo J.L."/>
            <person name="Theobald S."/>
            <person name="Kildgaard S."/>
            <person name="Isbrandt T."/>
            <person name="Kuo A."/>
            <person name="Sato A."/>
            <person name="Lyhne E.K."/>
            <person name="Kogle M.E."/>
            <person name="Wiebenga A."/>
            <person name="Kun R.S."/>
            <person name="Lubbers R.J."/>
            <person name="Makela M.R."/>
            <person name="Barry K."/>
            <person name="Chovatia M."/>
            <person name="Clum A."/>
            <person name="Daum C."/>
            <person name="Haridas S."/>
            <person name="He G."/>
            <person name="LaButti K."/>
            <person name="Lipzen A."/>
            <person name="Mondo S."/>
            <person name="Riley R."/>
            <person name="Salamov A."/>
            <person name="Simmons B.A."/>
            <person name="Magnuson J.K."/>
            <person name="Henrissat B."/>
            <person name="Mortensen U.H."/>
            <person name="Larsen T.O."/>
            <person name="Devries R.P."/>
            <person name="Grigoriev I.V."/>
            <person name="Machida M."/>
            <person name="Baker S.E."/>
            <person name="Andersen M.R."/>
        </authorList>
    </citation>
    <scope>NUCLEOTIDE SEQUENCE [LARGE SCALE GENOMIC DNA]</scope>
    <source>
        <strain evidence="7 8">CBS 151.66</strain>
    </source>
</reference>
<feature type="compositionally biased region" description="Basic and acidic residues" evidence="4">
    <location>
        <begin position="488"/>
        <end position="500"/>
    </location>
</feature>